<dbReference type="EMBL" id="MU006608">
    <property type="protein sequence ID" value="KAF2742454.1"/>
    <property type="molecule type" value="Genomic_DNA"/>
</dbReference>
<evidence type="ECO:0000256" key="2">
    <source>
        <dbReference type="ARBA" id="ARBA00010992"/>
    </source>
</evidence>
<dbReference type="Proteomes" id="UP000799440">
    <property type="component" value="Unassembled WGS sequence"/>
</dbReference>
<dbReference type="InterPro" id="IPR003663">
    <property type="entry name" value="Sugar/inositol_transpt"/>
</dbReference>
<evidence type="ECO:0000313" key="12">
    <source>
        <dbReference type="Proteomes" id="UP000799440"/>
    </source>
</evidence>
<gene>
    <name evidence="11" type="ORF">M011DRAFT_376727</name>
</gene>
<comment type="catalytic activity">
    <reaction evidence="7">
        <text>myo-inositol(out) + H(+)(out) = myo-inositol(in) + H(+)(in)</text>
        <dbReference type="Rhea" id="RHEA:60364"/>
        <dbReference type="ChEBI" id="CHEBI:15378"/>
        <dbReference type="ChEBI" id="CHEBI:17268"/>
    </reaction>
</comment>
<keyword evidence="3 8" id="KW-0813">Transport</keyword>
<proteinExistence type="inferred from homology"/>
<evidence type="ECO:0000256" key="6">
    <source>
        <dbReference type="ARBA" id="ARBA00023136"/>
    </source>
</evidence>
<accession>A0A6A6UYA7</accession>
<reference evidence="11" key="1">
    <citation type="journal article" date="2020" name="Stud. Mycol.">
        <title>101 Dothideomycetes genomes: a test case for predicting lifestyles and emergence of pathogens.</title>
        <authorList>
            <person name="Haridas S."/>
            <person name="Albert R."/>
            <person name="Binder M."/>
            <person name="Bloem J."/>
            <person name="Labutti K."/>
            <person name="Salamov A."/>
            <person name="Andreopoulos B."/>
            <person name="Baker S."/>
            <person name="Barry K."/>
            <person name="Bills G."/>
            <person name="Bluhm B."/>
            <person name="Cannon C."/>
            <person name="Castanera R."/>
            <person name="Culley D."/>
            <person name="Daum C."/>
            <person name="Ezra D."/>
            <person name="Gonzalez J."/>
            <person name="Henrissat B."/>
            <person name="Kuo A."/>
            <person name="Liang C."/>
            <person name="Lipzen A."/>
            <person name="Lutzoni F."/>
            <person name="Magnuson J."/>
            <person name="Mondo S."/>
            <person name="Nolan M."/>
            <person name="Ohm R."/>
            <person name="Pangilinan J."/>
            <person name="Park H.-J."/>
            <person name="Ramirez L."/>
            <person name="Alfaro M."/>
            <person name="Sun H."/>
            <person name="Tritt A."/>
            <person name="Yoshinaga Y."/>
            <person name="Zwiers L.-H."/>
            <person name="Turgeon B."/>
            <person name="Goodwin S."/>
            <person name="Spatafora J."/>
            <person name="Crous P."/>
            <person name="Grigoriev I."/>
        </authorList>
    </citation>
    <scope>NUCLEOTIDE SEQUENCE</scope>
    <source>
        <strain evidence="11">CBS 119925</strain>
    </source>
</reference>
<evidence type="ECO:0000256" key="9">
    <source>
        <dbReference type="SAM" id="Phobius"/>
    </source>
</evidence>
<evidence type="ECO:0000256" key="4">
    <source>
        <dbReference type="ARBA" id="ARBA00022692"/>
    </source>
</evidence>
<dbReference type="AlphaFoldDB" id="A0A6A6UYA7"/>
<feature type="transmembrane region" description="Helical" evidence="9">
    <location>
        <begin position="387"/>
        <end position="405"/>
    </location>
</feature>
<dbReference type="InterPro" id="IPR005828">
    <property type="entry name" value="MFS_sugar_transport-like"/>
</dbReference>
<evidence type="ECO:0000256" key="8">
    <source>
        <dbReference type="RuleBase" id="RU003346"/>
    </source>
</evidence>
<dbReference type="InterPro" id="IPR020846">
    <property type="entry name" value="MFS_dom"/>
</dbReference>
<dbReference type="PANTHER" id="PTHR48020:SF12">
    <property type="entry name" value="PROTON MYO-INOSITOL COTRANSPORTER"/>
    <property type="match status" value="1"/>
</dbReference>
<dbReference type="GO" id="GO:0005366">
    <property type="term" value="F:myo-inositol:proton symporter activity"/>
    <property type="evidence" value="ECO:0007669"/>
    <property type="project" value="TreeGrafter"/>
</dbReference>
<dbReference type="InterPro" id="IPR036259">
    <property type="entry name" value="MFS_trans_sf"/>
</dbReference>
<dbReference type="SUPFAM" id="SSF103473">
    <property type="entry name" value="MFS general substrate transporter"/>
    <property type="match status" value="1"/>
</dbReference>
<evidence type="ECO:0000256" key="5">
    <source>
        <dbReference type="ARBA" id="ARBA00022989"/>
    </source>
</evidence>
<keyword evidence="12" id="KW-1185">Reference proteome</keyword>
<keyword evidence="5 9" id="KW-1133">Transmembrane helix</keyword>
<feature type="transmembrane region" description="Helical" evidence="9">
    <location>
        <begin position="12"/>
        <end position="30"/>
    </location>
</feature>
<dbReference type="Gene3D" id="1.20.1250.20">
    <property type="entry name" value="MFS general substrate transporter like domains"/>
    <property type="match status" value="1"/>
</dbReference>
<dbReference type="FunFam" id="1.20.1250.20:FF:000073">
    <property type="entry name" value="MFS myo-inositol transporter, putative"/>
    <property type="match status" value="1"/>
</dbReference>
<dbReference type="PRINTS" id="PR00171">
    <property type="entry name" value="SUGRTRNSPORT"/>
</dbReference>
<keyword evidence="6 9" id="KW-0472">Membrane</keyword>
<protein>
    <submittedName>
        <fullName evidence="11">General substrate transporter</fullName>
    </submittedName>
</protein>
<evidence type="ECO:0000256" key="3">
    <source>
        <dbReference type="ARBA" id="ARBA00022448"/>
    </source>
</evidence>
<dbReference type="OrthoDB" id="6339427at2759"/>
<dbReference type="PROSITE" id="PS50850">
    <property type="entry name" value="MFS"/>
    <property type="match status" value="1"/>
</dbReference>
<dbReference type="GO" id="GO:1904679">
    <property type="term" value="P:myo-inositol import across plasma membrane"/>
    <property type="evidence" value="ECO:0007669"/>
    <property type="project" value="TreeGrafter"/>
</dbReference>
<comment type="similarity">
    <text evidence="2 8">Belongs to the major facilitator superfamily. Sugar transporter (TC 2.A.1.1) family.</text>
</comment>
<evidence type="ECO:0000313" key="11">
    <source>
        <dbReference type="EMBL" id="KAF2742454.1"/>
    </source>
</evidence>
<feature type="transmembrane region" description="Helical" evidence="9">
    <location>
        <begin position="316"/>
        <end position="334"/>
    </location>
</feature>
<comment type="subcellular location">
    <subcellularLocation>
        <location evidence="1">Membrane</location>
        <topology evidence="1">Multi-pass membrane protein</topology>
    </subcellularLocation>
</comment>
<name>A0A6A6UYA7_9PLEO</name>
<evidence type="ECO:0000256" key="1">
    <source>
        <dbReference type="ARBA" id="ARBA00004141"/>
    </source>
</evidence>
<keyword evidence="4 9" id="KW-0812">Transmembrane</keyword>
<dbReference type="NCBIfam" id="TIGR00879">
    <property type="entry name" value="SP"/>
    <property type="match status" value="1"/>
</dbReference>
<evidence type="ECO:0000259" key="10">
    <source>
        <dbReference type="PROSITE" id="PS50850"/>
    </source>
</evidence>
<dbReference type="PANTHER" id="PTHR48020">
    <property type="entry name" value="PROTON MYO-INOSITOL COTRANSPORTER"/>
    <property type="match status" value="1"/>
</dbReference>
<feature type="transmembrane region" description="Helical" evidence="9">
    <location>
        <begin position="172"/>
        <end position="194"/>
    </location>
</feature>
<dbReference type="Pfam" id="PF00083">
    <property type="entry name" value="Sugar_tr"/>
    <property type="match status" value="1"/>
</dbReference>
<feature type="transmembrane region" description="Helical" evidence="9">
    <location>
        <begin position="346"/>
        <end position="367"/>
    </location>
</feature>
<feature type="transmembrane region" description="Helical" evidence="9">
    <location>
        <begin position="85"/>
        <end position="103"/>
    </location>
</feature>
<evidence type="ECO:0000256" key="7">
    <source>
        <dbReference type="ARBA" id="ARBA00049119"/>
    </source>
</evidence>
<dbReference type="InterPro" id="IPR005829">
    <property type="entry name" value="Sugar_transporter_CS"/>
</dbReference>
<dbReference type="GO" id="GO:0016020">
    <property type="term" value="C:membrane"/>
    <property type="evidence" value="ECO:0007669"/>
    <property type="project" value="UniProtKB-SubCell"/>
</dbReference>
<feature type="non-terminal residue" evidence="11">
    <location>
        <position position="466"/>
    </location>
</feature>
<dbReference type="InterPro" id="IPR050814">
    <property type="entry name" value="Myo-inositol_Transporter"/>
</dbReference>
<feature type="transmembrane region" description="Helical" evidence="9">
    <location>
        <begin position="144"/>
        <end position="166"/>
    </location>
</feature>
<feature type="non-terminal residue" evidence="11">
    <location>
        <position position="1"/>
    </location>
</feature>
<sequence length="466" mass="50206">EEDEHNLHSLSVFVWVLAICAGLSGLLFGYDTGVISSTLVSINSDLSSRPLSTLDKSLITSCTSLAALFASPFAGVFADHYGRKPVILFADILFIVGALWQAASQTVWMMIVGRSIVGLAVAAASCIGPLYISELAPGPFRGRLVVVGVGFISGGQVVAYLIGWAFSRMDGGWRWMVGLGAVPAVLQIAMMVFLPETPRWLVKSGDKRRARRVLLRVYGADRGALVDGILKKVVRETMEEEEMMARRGVHDTDESGFRAEIRVARQTFLELVTVPSNRRALLIACFLQGFQQLSGFNSLMYYSATIFSLVGFTNPTLTSLTIATTNLLFTLVAFHTIDRLGRRRTLLSSIPFMVLGLVLAALSFTHLSLSPTSSPTSPPSTPSTPGAWSYILTASLILYVSAYALGIGNIPWQQSELFPLSVRGQGSAIATAVNWAANFVVGVTFLKAMEALTPQGTFAVYAGVCA</sequence>
<dbReference type="PROSITE" id="PS00216">
    <property type="entry name" value="SUGAR_TRANSPORT_1"/>
    <property type="match status" value="1"/>
</dbReference>
<feature type="domain" description="Major facilitator superfamily (MFS) profile" evidence="10">
    <location>
        <begin position="17"/>
        <end position="466"/>
    </location>
</feature>
<organism evidence="11 12">
    <name type="scientific">Sporormia fimetaria CBS 119925</name>
    <dbReference type="NCBI Taxonomy" id="1340428"/>
    <lineage>
        <taxon>Eukaryota</taxon>
        <taxon>Fungi</taxon>
        <taxon>Dikarya</taxon>
        <taxon>Ascomycota</taxon>
        <taxon>Pezizomycotina</taxon>
        <taxon>Dothideomycetes</taxon>
        <taxon>Pleosporomycetidae</taxon>
        <taxon>Pleosporales</taxon>
        <taxon>Sporormiaceae</taxon>
        <taxon>Sporormia</taxon>
    </lineage>
</organism>
<feature type="transmembrane region" description="Helical" evidence="9">
    <location>
        <begin position="109"/>
        <end position="132"/>
    </location>
</feature>